<name>A0A6J8D9M7_MYTCO</name>
<dbReference type="CDD" id="cd22249">
    <property type="entry name" value="UDM1_RNF168_RNF169-like"/>
    <property type="match status" value="1"/>
</dbReference>
<feature type="compositionally biased region" description="Polar residues" evidence="1">
    <location>
        <begin position="409"/>
        <end position="421"/>
    </location>
</feature>
<feature type="region of interest" description="Disordered" evidence="1">
    <location>
        <begin position="783"/>
        <end position="1036"/>
    </location>
</feature>
<sequence length="1077" mass="122561">MTNFDNYIVHQLKDLQDLRTRNFEGILASPRNLGQAPAQPLIWQDFRFKGYPDKSFQAPKVPKYKRLSIDLMNTERDDQYFGKTTHFDTDRYSVHPRQISKRAAAKKNRALTWRPNEYKPHNLLKRKSGKVAKSDIVYIKSNKGDKSKFERRASPKKAWHSFKENMSPFSQKSSARKNQSSQQNPLKISPHVDDKTEKYPIRDPLGTLTDRSENRRYYIRDPYGDLTEEHKYKLQREMRDIEEDRKQRGIIDKLRTEERQEERQKDKEMLTNYYPWGKPGGGAPKPDNRKQKFLETDFEGSPTPSYRERMEKDRQAVEERFRYNEDRGEQERYHQELAKQRNDQELRRQEDRLDNLQRELETLKTDQFGKPGGGAPNRTTSESFTERREASKKSSAASSKTSVSGKLSIVSTSGGTSLSSKDTYDPWGKGYGNADRLADGRVKPRPHILEKDKKKSNFTGPFIHKSSKHNDPNSVKSKENRQPVTNITRDARISTGRYSPFGKGYGHPERDRNGNVKGRKMTLDMNKPKDQTDSSPKMKKNILPNDNISNRDKTASPVVSLNRENKIDWSNNSDSPRWGYGIGNPQRNDDGKLQPRSSMLEKKKFGELTAREGTPETNINRDMRIPFRPGSPWGKGIGNQQYDSEGNVIAKKSMSLDKNKPIDANGLTGEKRKKGTYNPTQGLIVSPRRNLTPEIKLHSNRQTLYNKEDYFPYGQGYGNPKRDDFGNVPRKMATLNSNKPIGRLKGPTRPYEPSSLVYGGETTPEDGQMSPDVITNLNKDVKMPEQRVQSPWGKGYGNAQRASDGTIIRKSTTLDTNKPADGPSTEKKKKPYDPTAGGIVNSPRRKQTPDIKLNLDRQLPSYDENYIPWGSGGGNPVRDDDGYIQPRGQTLDATRPVDNGPTEKKKKTFFDPSSGNQPSARGSQTPDIKPNFNRQLPSNEGDYDPWGKGGGNPNYDETGNIKKKVSTLDSRRPPDGMTDESGNPIRRPKPMSDLSFMANRNRTQNRTPDSNMDRDTRIPSGGRSSDPFGFGKGAGNPVYDEDGNVVRHSMTLTLDPSEVTLHYDMDVDNLHYSRCEC</sequence>
<dbReference type="Proteomes" id="UP000507470">
    <property type="component" value="Unassembled WGS sequence"/>
</dbReference>
<dbReference type="EMBL" id="CACVKT020006931">
    <property type="protein sequence ID" value="CAC5404327.1"/>
    <property type="molecule type" value="Genomic_DNA"/>
</dbReference>
<evidence type="ECO:0000313" key="3">
    <source>
        <dbReference type="Proteomes" id="UP000507470"/>
    </source>
</evidence>
<reference evidence="2 3" key="1">
    <citation type="submission" date="2020-06" db="EMBL/GenBank/DDBJ databases">
        <authorList>
            <person name="Li R."/>
            <person name="Bekaert M."/>
        </authorList>
    </citation>
    <scope>NUCLEOTIDE SEQUENCE [LARGE SCALE GENOMIC DNA]</scope>
    <source>
        <strain evidence="3">wild</strain>
    </source>
</reference>
<feature type="compositionally biased region" description="Polar residues" evidence="1">
    <location>
        <begin position="998"/>
        <end position="1010"/>
    </location>
</feature>
<feature type="compositionally biased region" description="Basic and acidic residues" evidence="1">
    <location>
        <begin position="252"/>
        <end position="269"/>
    </location>
</feature>
<evidence type="ECO:0000256" key="1">
    <source>
        <dbReference type="SAM" id="MobiDB-lite"/>
    </source>
</evidence>
<feature type="compositionally biased region" description="Basic and acidic residues" evidence="1">
    <location>
        <begin position="286"/>
        <end position="295"/>
    </location>
</feature>
<feature type="compositionally biased region" description="Basic and acidic residues" evidence="1">
    <location>
        <begin position="436"/>
        <end position="455"/>
    </location>
</feature>
<evidence type="ECO:0000313" key="2">
    <source>
        <dbReference type="EMBL" id="CAC5404327.1"/>
    </source>
</evidence>
<keyword evidence="3" id="KW-1185">Reference proteome</keyword>
<feature type="compositionally biased region" description="Low complexity" evidence="1">
    <location>
        <begin position="393"/>
        <end position="404"/>
    </location>
</feature>
<organism evidence="2 3">
    <name type="scientific">Mytilus coruscus</name>
    <name type="common">Sea mussel</name>
    <dbReference type="NCBI Taxonomy" id="42192"/>
    <lineage>
        <taxon>Eukaryota</taxon>
        <taxon>Metazoa</taxon>
        <taxon>Spiralia</taxon>
        <taxon>Lophotrochozoa</taxon>
        <taxon>Mollusca</taxon>
        <taxon>Bivalvia</taxon>
        <taxon>Autobranchia</taxon>
        <taxon>Pteriomorphia</taxon>
        <taxon>Mytilida</taxon>
        <taxon>Mytiloidea</taxon>
        <taxon>Mytilidae</taxon>
        <taxon>Mytilinae</taxon>
        <taxon>Mytilus</taxon>
    </lineage>
</organism>
<proteinExistence type="predicted"/>
<feature type="region of interest" description="Disordered" evidence="1">
    <location>
        <begin position="252"/>
        <end position="594"/>
    </location>
</feature>
<feature type="region of interest" description="Disordered" evidence="1">
    <location>
        <begin position="143"/>
        <end position="208"/>
    </location>
</feature>
<accession>A0A6J8D9M7</accession>
<protein>
    <submittedName>
        <fullName evidence="2">Uncharacterized protein</fullName>
    </submittedName>
</protein>
<feature type="compositionally biased region" description="Basic and acidic residues" evidence="1">
    <location>
        <begin position="143"/>
        <end position="153"/>
    </location>
</feature>
<gene>
    <name evidence="2" type="ORF">MCOR_38129</name>
</gene>
<feature type="compositionally biased region" description="Basic and acidic residues" evidence="1">
    <location>
        <begin position="190"/>
        <end position="201"/>
    </location>
</feature>
<feature type="region of interest" description="Disordered" evidence="1">
    <location>
        <begin position="652"/>
        <end position="684"/>
    </location>
</feature>
<feature type="compositionally biased region" description="Polar residues" evidence="1">
    <location>
        <begin position="167"/>
        <end position="186"/>
    </location>
</feature>
<dbReference type="OrthoDB" id="8185397at2759"/>
<dbReference type="AlphaFoldDB" id="A0A6J8D9M7"/>
<feature type="compositionally biased region" description="Basic and acidic residues" evidence="1">
    <location>
        <begin position="468"/>
        <end position="481"/>
    </location>
</feature>
<feature type="compositionally biased region" description="Polar residues" evidence="1">
    <location>
        <begin position="911"/>
        <end position="938"/>
    </location>
</feature>
<feature type="compositionally biased region" description="Basic and acidic residues" evidence="1">
    <location>
        <begin position="306"/>
        <end position="364"/>
    </location>
</feature>